<evidence type="ECO:0000256" key="1">
    <source>
        <dbReference type="SAM" id="MobiDB-lite"/>
    </source>
</evidence>
<reference evidence="2 3" key="1">
    <citation type="journal article" date="2019" name="Commun. Biol.">
        <title>The bagworm genome reveals a unique fibroin gene that provides high tensile strength.</title>
        <authorList>
            <person name="Kono N."/>
            <person name="Nakamura H."/>
            <person name="Ohtoshi R."/>
            <person name="Tomita M."/>
            <person name="Numata K."/>
            <person name="Arakawa K."/>
        </authorList>
    </citation>
    <scope>NUCLEOTIDE SEQUENCE [LARGE SCALE GENOMIC DNA]</scope>
</reference>
<dbReference type="AlphaFoldDB" id="A0A4C1V9G0"/>
<organism evidence="2 3">
    <name type="scientific">Eumeta variegata</name>
    <name type="common">Bagworm moth</name>
    <name type="synonym">Eumeta japonica</name>
    <dbReference type="NCBI Taxonomy" id="151549"/>
    <lineage>
        <taxon>Eukaryota</taxon>
        <taxon>Metazoa</taxon>
        <taxon>Ecdysozoa</taxon>
        <taxon>Arthropoda</taxon>
        <taxon>Hexapoda</taxon>
        <taxon>Insecta</taxon>
        <taxon>Pterygota</taxon>
        <taxon>Neoptera</taxon>
        <taxon>Endopterygota</taxon>
        <taxon>Lepidoptera</taxon>
        <taxon>Glossata</taxon>
        <taxon>Ditrysia</taxon>
        <taxon>Tineoidea</taxon>
        <taxon>Psychidae</taxon>
        <taxon>Oiketicinae</taxon>
        <taxon>Eumeta</taxon>
    </lineage>
</organism>
<keyword evidence="3" id="KW-1185">Reference proteome</keyword>
<proteinExistence type="predicted"/>
<feature type="compositionally biased region" description="Polar residues" evidence="1">
    <location>
        <begin position="23"/>
        <end position="34"/>
    </location>
</feature>
<accession>A0A4C1V9G0</accession>
<dbReference type="EMBL" id="BGZK01000302">
    <property type="protein sequence ID" value="GBP35319.1"/>
    <property type="molecule type" value="Genomic_DNA"/>
</dbReference>
<gene>
    <name evidence="2" type="ORF">EVAR_20692_1</name>
</gene>
<comment type="caution">
    <text evidence="2">The sequence shown here is derived from an EMBL/GenBank/DDBJ whole genome shotgun (WGS) entry which is preliminary data.</text>
</comment>
<dbReference type="OrthoDB" id="10051381at2759"/>
<name>A0A4C1V9G0_EUMVA</name>
<dbReference type="Proteomes" id="UP000299102">
    <property type="component" value="Unassembled WGS sequence"/>
</dbReference>
<evidence type="ECO:0000313" key="3">
    <source>
        <dbReference type="Proteomes" id="UP000299102"/>
    </source>
</evidence>
<evidence type="ECO:0000313" key="2">
    <source>
        <dbReference type="EMBL" id="GBP35319.1"/>
    </source>
</evidence>
<sequence length="191" mass="22135">MSKYCPVPRAAHVHATAAPSRRVPSTASPTNDLTQRLPVAQAKNATQESLKFRDQHLENDCIQHSILQSLESIDSREQRLEDDRIRNAISQSLESSDSKKQKLENDCHYHQNQHKLENWEQNDICVTEQCDRYYESQGQRIERFSQLSESVIRQSKTNFDGQRLLDTARQTSSALRDIESEANRRQRLNND</sequence>
<feature type="region of interest" description="Disordered" evidence="1">
    <location>
        <begin position="13"/>
        <end position="35"/>
    </location>
</feature>
<protein>
    <submittedName>
        <fullName evidence="2">Uncharacterized protein</fullName>
    </submittedName>
</protein>